<feature type="region of interest" description="Disordered" evidence="1">
    <location>
        <begin position="1"/>
        <end position="27"/>
    </location>
</feature>
<proteinExistence type="predicted"/>
<dbReference type="Gene3D" id="1.10.606.10">
    <property type="entry name" value="Vanadium-containing Chloroperoxidase, domain 2"/>
    <property type="match status" value="1"/>
</dbReference>
<evidence type="ECO:0000313" key="3">
    <source>
        <dbReference type="Proteomes" id="UP000225972"/>
    </source>
</evidence>
<dbReference type="RefSeq" id="WP_133840852.1">
    <property type="nucleotide sequence ID" value="NZ_FXXP01000003.1"/>
</dbReference>
<dbReference type="Proteomes" id="UP000225972">
    <property type="component" value="Unassembled WGS sequence"/>
</dbReference>
<evidence type="ECO:0000313" key="2">
    <source>
        <dbReference type="EMBL" id="SMX30132.1"/>
    </source>
</evidence>
<dbReference type="OrthoDB" id="7820590at2"/>
<dbReference type="InterPro" id="IPR036938">
    <property type="entry name" value="PAP2/HPO_sf"/>
</dbReference>
<keyword evidence="3" id="KW-1185">Reference proteome</keyword>
<gene>
    <name evidence="2" type="ORF">TRP8649_04272</name>
</gene>
<dbReference type="AlphaFoldDB" id="A0A238JJN9"/>
<sequence>MRPSPASPAPSLRVIPGAGLSPEPGLRLQSDLQNEMSHSEWAAELAHLFAVALMQDQPLERLHLAHHEVALDTHQRFNLHEVLCELRSLSWFDTMSGLHSDIAQEASDRRALYLNADNQLCLRTMFQTGVATQTASFVPSPLLMADKGSVAGQSDTVPPAVSAPMSDWQIWCASHSGAGLNHLIDNASEISTVNALAKHVSDIPAARPFFNTALSAMRSDVALDRGLQSAHDLCESNWSGQRLLSLMAQAEKRATKFAKWRATHAARQDRPAVMAARVSVALENLQRTHKPENNLPHQIASELSYAAPNLVSWMSKVNASLRDGLCLKHCVFLPLTQEYSAPLPPSQTAAHMVVAGALTTLIKAVLDTSIPHSPVSLENGRSGAELTEQLHQLCANFALARVAGGGYYSSENHVELRMGQSIALLLLRETLATDNRSATLSFAGFDGEHIELNAHPRASGTGTVEYLQDGDLQEWPDSAPRQRPNLTAVV</sequence>
<accession>A0A238JJN9</accession>
<dbReference type="SUPFAM" id="SSF48317">
    <property type="entry name" value="Acid phosphatase/Vanadium-dependent haloperoxidase"/>
    <property type="match status" value="1"/>
</dbReference>
<dbReference type="GO" id="GO:0004601">
    <property type="term" value="F:peroxidase activity"/>
    <property type="evidence" value="ECO:0007669"/>
    <property type="project" value="InterPro"/>
</dbReference>
<dbReference type="EMBL" id="FXXP01000003">
    <property type="protein sequence ID" value="SMX30132.1"/>
    <property type="molecule type" value="Genomic_DNA"/>
</dbReference>
<protein>
    <submittedName>
        <fullName evidence="2">Uncharacterized protein</fullName>
    </submittedName>
</protein>
<dbReference type="InterPro" id="IPR016119">
    <property type="entry name" value="Br/Cl_peroxidase_C"/>
</dbReference>
<organism evidence="2 3">
    <name type="scientific">Pelagimonas phthalicica</name>
    <dbReference type="NCBI Taxonomy" id="1037362"/>
    <lineage>
        <taxon>Bacteria</taxon>
        <taxon>Pseudomonadati</taxon>
        <taxon>Pseudomonadota</taxon>
        <taxon>Alphaproteobacteria</taxon>
        <taxon>Rhodobacterales</taxon>
        <taxon>Roseobacteraceae</taxon>
        <taxon>Pelagimonas</taxon>
    </lineage>
</organism>
<evidence type="ECO:0000256" key="1">
    <source>
        <dbReference type="SAM" id="MobiDB-lite"/>
    </source>
</evidence>
<name>A0A238JJN9_9RHOB</name>
<reference evidence="3" key="1">
    <citation type="submission" date="2017-05" db="EMBL/GenBank/DDBJ databases">
        <authorList>
            <person name="Rodrigo-Torres L."/>
            <person name="Arahal R. D."/>
            <person name="Lucena T."/>
        </authorList>
    </citation>
    <scope>NUCLEOTIDE SEQUENCE [LARGE SCALE GENOMIC DNA]</scope>
    <source>
        <strain evidence="3">CECT 8649</strain>
    </source>
</reference>